<comment type="caution">
    <text evidence="22">The sequence shown here is derived from an EMBL/GenBank/DDBJ whole genome shotgun (WGS) entry which is preliminary data.</text>
</comment>
<comment type="catalytic activity">
    <reaction evidence="16 17">
        <text>L-seryl-[protein] + ATP = O-phospho-L-seryl-[protein] + ADP + H(+)</text>
        <dbReference type="Rhea" id="RHEA:17989"/>
        <dbReference type="Rhea" id="RHEA-COMP:9863"/>
        <dbReference type="Rhea" id="RHEA-COMP:11604"/>
        <dbReference type="ChEBI" id="CHEBI:15378"/>
        <dbReference type="ChEBI" id="CHEBI:29999"/>
        <dbReference type="ChEBI" id="CHEBI:30616"/>
        <dbReference type="ChEBI" id="CHEBI:83421"/>
        <dbReference type="ChEBI" id="CHEBI:456216"/>
        <dbReference type="EC" id="2.7.11.1"/>
    </reaction>
</comment>
<dbReference type="InterPro" id="IPR024171">
    <property type="entry name" value="SRK-like_kinase"/>
</dbReference>
<dbReference type="SMART" id="SM00108">
    <property type="entry name" value="B_lectin"/>
    <property type="match status" value="1"/>
</dbReference>
<comment type="catalytic activity">
    <reaction evidence="15 17">
        <text>L-threonyl-[protein] + ATP = O-phospho-L-threonyl-[protein] + ADP + H(+)</text>
        <dbReference type="Rhea" id="RHEA:46608"/>
        <dbReference type="Rhea" id="RHEA-COMP:11060"/>
        <dbReference type="Rhea" id="RHEA-COMP:11605"/>
        <dbReference type="ChEBI" id="CHEBI:15378"/>
        <dbReference type="ChEBI" id="CHEBI:30013"/>
        <dbReference type="ChEBI" id="CHEBI:30616"/>
        <dbReference type="ChEBI" id="CHEBI:61977"/>
        <dbReference type="ChEBI" id="CHEBI:456216"/>
        <dbReference type="EC" id="2.7.11.1"/>
    </reaction>
</comment>
<evidence type="ECO:0000313" key="24">
    <source>
        <dbReference type="Proteomes" id="UP000197138"/>
    </source>
</evidence>
<dbReference type="Proteomes" id="UP000197138">
    <property type="component" value="Unassembled WGS sequence"/>
</dbReference>
<keyword evidence="6 19" id="KW-0732">Signal</keyword>
<dbReference type="EMBL" id="MTKT01000281">
    <property type="protein sequence ID" value="OWM91383.1"/>
    <property type="molecule type" value="Genomic_DNA"/>
</dbReference>
<dbReference type="InterPro" id="IPR000858">
    <property type="entry name" value="S_locus_glycoprot_dom"/>
</dbReference>
<keyword evidence="4 17" id="KW-0808">Transferase</keyword>
<keyword evidence="8 17" id="KW-0418">Kinase</keyword>
<dbReference type="PROSITE" id="PS50011">
    <property type="entry name" value="PROTEIN_KINASE_DOM"/>
    <property type="match status" value="1"/>
</dbReference>
<organism evidence="22 24">
    <name type="scientific">Punica granatum</name>
    <name type="common">Pomegranate</name>
    <dbReference type="NCBI Taxonomy" id="22663"/>
    <lineage>
        <taxon>Eukaryota</taxon>
        <taxon>Viridiplantae</taxon>
        <taxon>Streptophyta</taxon>
        <taxon>Embryophyta</taxon>
        <taxon>Tracheophyta</taxon>
        <taxon>Spermatophyta</taxon>
        <taxon>Magnoliopsida</taxon>
        <taxon>eudicotyledons</taxon>
        <taxon>Gunneridae</taxon>
        <taxon>Pentapetalae</taxon>
        <taxon>rosids</taxon>
        <taxon>malvids</taxon>
        <taxon>Myrtales</taxon>
        <taxon>Lythraceae</taxon>
        <taxon>Punica</taxon>
    </lineage>
</organism>
<dbReference type="FunFam" id="2.90.10.10:FF:000026">
    <property type="entry name" value="Serine/threonine-protein kinase"/>
    <property type="match status" value="1"/>
</dbReference>
<protein>
    <recommendedName>
        <fullName evidence="17">Receptor-like serine/threonine-protein kinase</fullName>
        <ecNumber evidence="17">2.7.11.1</ecNumber>
    </recommendedName>
</protein>
<dbReference type="Pfam" id="PF01453">
    <property type="entry name" value="B_lectin"/>
    <property type="match status" value="1"/>
</dbReference>
<evidence type="ECO:0000256" key="14">
    <source>
        <dbReference type="ARBA" id="ARBA00023180"/>
    </source>
</evidence>
<evidence type="ECO:0000259" key="21">
    <source>
        <dbReference type="PROSITE" id="PS50927"/>
    </source>
</evidence>
<keyword evidence="11 18" id="KW-0472">Membrane</keyword>
<dbReference type="PROSITE" id="PS50927">
    <property type="entry name" value="BULB_LECTIN"/>
    <property type="match status" value="1"/>
</dbReference>
<keyword evidence="2 17" id="KW-0723">Serine/threonine-protein kinase</keyword>
<reference evidence="22" key="2">
    <citation type="submission" date="2017-06" db="EMBL/GenBank/DDBJ databases">
        <title>The pomegranate genome and the genomics of punicalagin biosynthesis.</title>
        <authorList>
            <person name="Xu C."/>
        </authorList>
    </citation>
    <scope>NUCLEOTIDE SEQUENCE [LARGE SCALE GENOMIC DNA]</scope>
    <source>
        <tissue evidence="22">Fresh leaf</tissue>
    </source>
</reference>
<dbReference type="PIRSF" id="PIRSF000641">
    <property type="entry name" value="SRK"/>
    <property type="match status" value="1"/>
</dbReference>
<keyword evidence="13" id="KW-0675">Receptor</keyword>
<keyword evidence="14" id="KW-0325">Glycoprotein</keyword>
<evidence type="ECO:0000256" key="9">
    <source>
        <dbReference type="ARBA" id="ARBA00022840"/>
    </source>
</evidence>
<sequence>MATLKLACLLLLLFVAASFLRQTSSYSIRPGSSLSPSASSVSWPSPSRLFRFGFYPQGRMYAVGIWLSGKPNNTITWTASRDGPLVSSNSTIYFAENGTLVLRTETGREMPITKDLIGPATSASMLDTGNFVLYDNSSQVIWQSFDYPTDTILGGQNLSRGVSLVSSKSLFNHSSGRSLLVMQSDGNLVMYPVNSGNKPEDSYWSTATFSGTSTQLHLDGNGTLRLQQKYSGNITKIIANSSYIANRKDLVIHRATLDSDGNFRLYMHRFLNGDPSNLNVSLTWSALESDCNIKGFCGVNSYCNSSKLKDPCNCFPGFDFFDLGSKIRGCYSRSNKEERCEAENLDLSRMILRMDHIRIGGHPYSVLSHSVTECEESCRNDCHCEVALYFNGTCNKFKLPIIYGVMIESDAAMVLVKQLNSGHVPDRPPKSPLPPGVERQRAVILLLAATLGSVTLLCSLAAILTFYIYRSRVHKYRKLSRDSNLGLMKEFTLQSFSYKELYEATGEFKEELGRDSFGGVYYRGSMTILGETKIVAVKKLERVAQEGGDEFRAEMNMTGHTHHRNLVRLLGFCMEGSRKILVYEHMANGSLADLLFNPEARPSWRERVGIALQIARGILYLHEECELQIVHCNIKPQNILMDELWTARISDFSLAKVLMPNQTNKIHKVRGTRGYVAPEVQKNGLLSTKADIYSFGVVLLEIICCRANMEVNVPTPDEVLLATWVTNCYAAGELQKLVSFEYVDMKSLQRMVRVGLLCIQDDPNLRPPIKDVILMLEGIMDIPNPPLPTQSSDVL</sequence>
<dbReference type="EMBL" id="PGOL01000010">
    <property type="protein sequence ID" value="PKI79318.1"/>
    <property type="molecule type" value="Genomic_DNA"/>
</dbReference>
<dbReference type="InterPro" id="IPR036426">
    <property type="entry name" value="Bulb-type_lectin_dom_sf"/>
</dbReference>
<evidence type="ECO:0000256" key="17">
    <source>
        <dbReference type="PIRNR" id="PIRNR000641"/>
    </source>
</evidence>
<reference evidence="24" key="1">
    <citation type="journal article" date="2017" name="Plant J.">
        <title>The pomegranate (Punica granatum L.) genome and the genomics of punicalagin biosynthesis.</title>
        <authorList>
            <person name="Qin G."/>
            <person name="Xu C."/>
            <person name="Ming R."/>
            <person name="Tang H."/>
            <person name="Guyot R."/>
            <person name="Kramer E.M."/>
            <person name="Hu Y."/>
            <person name="Yi X."/>
            <person name="Qi Y."/>
            <person name="Xu X."/>
            <person name="Gao Z."/>
            <person name="Pan H."/>
            <person name="Jian J."/>
            <person name="Tian Y."/>
            <person name="Yue Z."/>
            <person name="Xu Y."/>
        </authorList>
    </citation>
    <scope>NUCLEOTIDE SEQUENCE [LARGE SCALE GENOMIC DNA]</scope>
    <source>
        <strain evidence="24">cv. Dabenzi</strain>
    </source>
</reference>
<evidence type="ECO:0000256" key="18">
    <source>
        <dbReference type="SAM" id="Phobius"/>
    </source>
</evidence>
<dbReference type="GO" id="GO:0048544">
    <property type="term" value="P:recognition of pollen"/>
    <property type="evidence" value="ECO:0007669"/>
    <property type="project" value="InterPro"/>
</dbReference>
<dbReference type="Pfam" id="PF00954">
    <property type="entry name" value="S_locus_glycop"/>
    <property type="match status" value="1"/>
</dbReference>
<name>A0A218Y288_PUNGR</name>
<evidence type="ECO:0000256" key="13">
    <source>
        <dbReference type="ARBA" id="ARBA00023170"/>
    </source>
</evidence>
<dbReference type="InterPro" id="IPR001480">
    <property type="entry name" value="Bulb-type_lectin_dom"/>
</dbReference>
<feature type="chain" id="PRO_5014072132" description="Receptor-like serine/threonine-protein kinase" evidence="19">
    <location>
        <begin position="26"/>
        <end position="795"/>
    </location>
</feature>
<keyword evidence="7 17" id="KW-0547">Nucleotide-binding</keyword>
<evidence type="ECO:0000256" key="12">
    <source>
        <dbReference type="ARBA" id="ARBA00023157"/>
    </source>
</evidence>
<dbReference type="STRING" id="22663.A0A218Y288"/>
<feature type="domain" description="Protein kinase" evidence="20">
    <location>
        <begin position="506"/>
        <end position="787"/>
    </location>
</feature>
<reference evidence="23 25" key="3">
    <citation type="submission" date="2017-11" db="EMBL/GenBank/DDBJ databases">
        <title>De-novo sequencing of pomegranate (Punica granatum L.) genome.</title>
        <authorList>
            <person name="Akparov Z."/>
            <person name="Amiraslanov A."/>
            <person name="Hajiyeva S."/>
            <person name="Abbasov M."/>
            <person name="Kaur K."/>
            <person name="Hamwieh A."/>
            <person name="Solovyev V."/>
            <person name="Salamov A."/>
            <person name="Braich B."/>
            <person name="Kosarev P."/>
            <person name="Mahmoud A."/>
            <person name="Hajiyev E."/>
            <person name="Babayeva S."/>
            <person name="Izzatullayeva V."/>
            <person name="Mammadov A."/>
            <person name="Mammadov A."/>
            <person name="Sharifova S."/>
            <person name="Ojaghi J."/>
            <person name="Eynullazada K."/>
            <person name="Bayramov B."/>
            <person name="Abdulazimova A."/>
            <person name="Shahmuradov I."/>
        </authorList>
    </citation>
    <scope>NUCLEOTIDE SEQUENCE [LARGE SCALE GENOMIC DNA]</scope>
    <source>
        <strain evidence="23">AG2017</strain>
        <strain evidence="25">cv. AG2017</strain>
        <tissue evidence="23">Leaf</tissue>
    </source>
</reference>
<evidence type="ECO:0000256" key="8">
    <source>
        <dbReference type="ARBA" id="ARBA00022777"/>
    </source>
</evidence>
<dbReference type="AlphaFoldDB" id="A0A218Y288"/>
<dbReference type="SUPFAM" id="SSF56112">
    <property type="entry name" value="Protein kinase-like (PK-like)"/>
    <property type="match status" value="1"/>
</dbReference>
<evidence type="ECO:0000256" key="5">
    <source>
        <dbReference type="ARBA" id="ARBA00022692"/>
    </source>
</evidence>
<keyword evidence="5 18" id="KW-0812">Transmembrane</keyword>
<dbReference type="InterPro" id="IPR011009">
    <property type="entry name" value="Kinase-like_dom_sf"/>
</dbReference>
<evidence type="ECO:0000313" key="23">
    <source>
        <dbReference type="EMBL" id="PKI79318.1"/>
    </source>
</evidence>
<accession>A0A218Y288</accession>
<evidence type="ECO:0000256" key="11">
    <source>
        <dbReference type="ARBA" id="ARBA00023136"/>
    </source>
</evidence>
<feature type="transmembrane region" description="Helical" evidence="18">
    <location>
        <begin position="442"/>
        <end position="469"/>
    </location>
</feature>
<dbReference type="FunFam" id="3.30.200.20:FF:000059">
    <property type="entry name" value="S-receptor-like serine/threonine-protein kinase"/>
    <property type="match status" value="1"/>
</dbReference>
<evidence type="ECO:0000256" key="19">
    <source>
        <dbReference type="SAM" id="SignalP"/>
    </source>
</evidence>
<dbReference type="InterPro" id="IPR000719">
    <property type="entry name" value="Prot_kinase_dom"/>
</dbReference>
<comment type="subcellular location">
    <subcellularLocation>
        <location evidence="1">Membrane</location>
        <topology evidence="1">Single-pass type I membrane protein</topology>
    </subcellularLocation>
</comment>
<evidence type="ECO:0000256" key="16">
    <source>
        <dbReference type="ARBA" id="ARBA00048679"/>
    </source>
</evidence>
<comment type="similarity">
    <text evidence="17">Belongs to the protein kinase superfamily. Ser/Thr protein kinase family.</text>
</comment>
<keyword evidence="3" id="KW-0245">EGF-like domain</keyword>
<dbReference type="GO" id="GO:0016020">
    <property type="term" value="C:membrane"/>
    <property type="evidence" value="ECO:0007669"/>
    <property type="project" value="UniProtKB-SubCell"/>
</dbReference>
<evidence type="ECO:0000256" key="1">
    <source>
        <dbReference type="ARBA" id="ARBA00004479"/>
    </source>
</evidence>
<feature type="signal peptide" evidence="19">
    <location>
        <begin position="1"/>
        <end position="25"/>
    </location>
</feature>
<keyword evidence="9 17" id="KW-0067">ATP-binding</keyword>
<dbReference type="OrthoDB" id="1668230at2759"/>
<keyword evidence="25" id="KW-1185">Reference proteome</keyword>
<dbReference type="GeneID" id="116198743"/>
<proteinExistence type="inferred from homology"/>
<evidence type="ECO:0000256" key="15">
    <source>
        <dbReference type="ARBA" id="ARBA00047899"/>
    </source>
</evidence>
<evidence type="ECO:0000256" key="10">
    <source>
        <dbReference type="ARBA" id="ARBA00022989"/>
    </source>
</evidence>
<dbReference type="GO" id="GO:0004674">
    <property type="term" value="F:protein serine/threonine kinase activity"/>
    <property type="evidence" value="ECO:0007669"/>
    <property type="project" value="UniProtKB-KW"/>
</dbReference>
<dbReference type="Proteomes" id="UP000233551">
    <property type="component" value="Unassembled WGS sequence"/>
</dbReference>
<keyword evidence="12" id="KW-1015">Disulfide bond</keyword>
<evidence type="ECO:0000256" key="6">
    <source>
        <dbReference type="ARBA" id="ARBA00022729"/>
    </source>
</evidence>
<evidence type="ECO:0000256" key="3">
    <source>
        <dbReference type="ARBA" id="ARBA00022536"/>
    </source>
</evidence>
<evidence type="ECO:0000256" key="2">
    <source>
        <dbReference type="ARBA" id="ARBA00022527"/>
    </source>
</evidence>
<evidence type="ECO:0000259" key="20">
    <source>
        <dbReference type="PROSITE" id="PS50011"/>
    </source>
</evidence>
<dbReference type="Pfam" id="PF07714">
    <property type="entry name" value="PK_Tyr_Ser-Thr"/>
    <property type="match status" value="1"/>
</dbReference>
<evidence type="ECO:0000256" key="7">
    <source>
        <dbReference type="ARBA" id="ARBA00022741"/>
    </source>
</evidence>
<evidence type="ECO:0000313" key="22">
    <source>
        <dbReference type="EMBL" id="OWM91383.1"/>
    </source>
</evidence>
<dbReference type="Gene3D" id="1.10.510.10">
    <property type="entry name" value="Transferase(Phosphotransferase) domain 1"/>
    <property type="match status" value="1"/>
</dbReference>
<dbReference type="PANTHER" id="PTHR47976:SF49">
    <property type="entry name" value="RECEPTOR-LIKE SERINE_THREONINE-PROTEIN KINASE"/>
    <property type="match status" value="1"/>
</dbReference>
<keyword evidence="10 18" id="KW-1133">Transmembrane helix</keyword>
<dbReference type="EC" id="2.7.11.1" evidence="17"/>
<feature type="domain" description="Bulb-type lectin" evidence="21">
    <location>
        <begin position="25"/>
        <end position="146"/>
    </location>
</feature>
<dbReference type="FunFam" id="1.10.510.10:FF:000537">
    <property type="entry name" value="Putative receptor-like protein kinase"/>
    <property type="match status" value="1"/>
</dbReference>
<dbReference type="SUPFAM" id="SSF51110">
    <property type="entry name" value="alpha-D-mannose-specific plant lectins"/>
    <property type="match status" value="1"/>
</dbReference>
<evidence type="ECO:0000256" key="4">
    <source>
        <dbReference type="ARBA" id="ARBA00022679"/>
    </source>
</evidence>
<dbReference type="InterPro" id="IPR051343">
    <property type="entry name" value="G-type_lectin_kinases/EP1-like"/>
</dbReference>
<evidence type="ECO:0000313" key="25">
    <source>
        <dbReference type="Proteomes" id="UP000233551"/>
    </source>
</evidence>
<dbReference type="GO" id="GO:0005524">
    <property type="term" value="F:ATP binding"/>
    <property type="evidence" value="ECO:0007669"/>
    <property type="project" value="UniProtKB-KW"/>
</dbReference>
<gene>
    <name evidence="22" type="ORF">CDL15_Pgr017301</name>
    <name evidence="23" type="ORF">CRG98_000263</name>
</gene>
<dbReference type="Gene3D" id="3.30.200.20">
    <property type="entry name" value="Phosphorylase Kinase, domain 1"/>
    <property type="match status" value="1"/>
</dbReference>
<dbReference type="Gene3D" id="2.90.10.10">
    <property type="entry name" value="Bulb-type lectin domain"/>
    <property type="match status" value="2"/>
</dbReference>
<dbReference type="PANTHER" id="PTHR47976">
    <property type="entry name" value="G-TYPE LECTIN S-RECEPTOR-LIKE SERINE/THREONINE-PROTEIN KINASE SD2-5"/>
    <property type="match status" value="1"/>
</dbReference>
<dbReference type="InterPro" id="IPR001245">
    <property type="entry name" value="Ser-Thr/Tyr_kinase_cat_dom"/>
</dbReference>